<feature type="transmembrane region" description="Helical" evidence="1">
    <location>
        <begin position="66"/>
        <end position="88"/>
    </location>
</feature>
<keyword evidence="1" id="KW-0472">Membrane</keyword>
<evidence type="ECO:0000313" key="3">
    <source>
        <dbReference type="Proteomes" id="UP000270468"/>
    </source>
</evidence>
<dbReference type="InterPro" id="IPR024529">
    <property type="entry name" value="ECF_trnsprt_substrate-spec"/>
</dbReference>
<dbReference type="Gene3D" id="1.10.1760.20">
    <property type="match status" value="1"/>
</dbReference>
<dbReference type="AlphaFoldDB" id="A0A3P5WVK7"/>
<dbReference type="Proteomes" id="UP000270468">
    <property type="component" value="Unassembled WGS sequence"/>
</dbReference>
<dbReference type="GO" id="GO:0022857">
    <property type="term" value="F:transmembrane transporter activity"/>
    <property type="evidence" value="ECO:0007669"/>
    <property type="project" value="InterPro"/>
</dbReference>
<keyword evidence="1" id="KW-1133">Transmembrane helix</keyword>
<reference evidence="2 3" key="1">
    <citation type="submission" date="2018-11" db="EMBL/GenBank/DDBJ databases">
        <authorList>
            <person name="Criscuolo A."/>
        </authorList>
    </citation>
    <scope>NUCLEOTIDE SEQUENCE [LARGE SCALE GENOMIC DNA]</scope>
    <source>
        <strain evidence="2">ATB-66</strain>
    </source>
</reference>
<keyword evidence="1" id="KW-0812">Transmembrane</keyword>
<sequence length="161" mass="16931">MKLKRLTLTALFAALCVIGGLIKIPSGIGSLALDTVPALVSAAFLPPVFAGTAAMLGHAASAMNAGFPLGPLHVIIALEMFVIVIAFARLHKAGHDLLKWVFFIVANGLLAPLPFYFLISPAFFIGSLPFLLLATIVNAVIAAVVMPVIQQAFATRKGQLR</sequence>
<feature type="transmembrane region" description="Helical" evidence="1">
    <location>
        <begin position="100"/>
        <end position="124"/>
    </location>
</feature>
<keyword evidence="3" id="KW-1185">Reference proteome</keyword>
<dbReference type="EMBL" id="UXAV01000017">
    <property type="protein sequence ID" value="VDC19388.1"/>
    <property type="molecule type" value="Genomic_DNA"/>
</dbReference>
<evidence type="ECO:0000256" key="1">
    <source>
        <dbReference type="SAM" id="Phobius"/>
    </source>
</evidence>
<dbReference type="Pfam" id="PF12822">
    <property type="entry name" value="ECF_trnsprt"/>
    <property type="match status" value="1"/>
</dbReference>
<dbReference type="RefSeq" id="WP_124068772.1">
    <property type="nucleotide sequence ID" value="NZ_CBCRXF010000003.1"/>
</dbReference>
<feature type="transmembrane region" description="Helical" evidence="1">
    <location>
        <begin position="130"/>
        <end position="149"/>
    </location>
</feature>
<proteinExistence type="predicted"/>
<name>A0A3P5WVK7_9BACL</name>
<dbReference type="OrthoDB" id="5431035at2"/>
<organism evidence="2 3">
    <name type="scientific">Filibacter tadaridae</name>
    <dbReference type="NCBI Taxonomy" id="2483811"/>
    <lineage>
        <taxon>Bacteria</taxon>
        <taxon>Bacillati</taxon>
        <taxon>Bacillota</taxon>
        <taxon>Bacilli</taxon>
        <taxon>Bacillales</taxon>
        <taxon>Caryophanaceae</taxon>
        <taxon>Filibacter</taxon>
    </lineage>
</organism>
<gene>
    <name evidence="2" type="ORF">FILTAD_00325</name>
</gene>
<evidence type="ECO:0008006" key="4">
    <source>
        <dbReference type="Google" id="ProtNLM"/>
    </source>
</evidence>
<accession>A0A3P5WVK7</accession>
<evidence type="ECO:0000313" key="2">
    <source>
        <dbReference type="EMBL" id="VDC19388.1"/>
    </source>
</evidence>
<protein>
    <recommendedName>
        <fullName evidence="4">ECF transporter S component</fullName>
    </recommendedName>
</protein>